<dbReference type="RefSeq" id="XP_029970212.1">
    <property type="nucleotide sequence ID" value="XM_030114352.1"/>
</dbReference>
<reference evidence="9" key="2">
    <citation type="submission" date="2025-08" db="UniProtKB">
        <authorList>
            <consortium name="Ensembl"/>
        </authorList>
    </citation>
    <scope>IDENTIFICATION</scope>
</reference>
<evidence type="ECO:0000259" key="8">
    <source>
        <dbReference type="PROSITE" id="PS51225"/>
    </source>
</evidence>
<dbReference type="RefSeq" id="XP_029970210.1">
    <property type="nucleotide sequence ID" value="XM_030114350.1"/>
</dbReference>
<proteinExistence type="inferred from homology"/>
<evidence type="ECO:0000256" key="7">
    <source>
        <dbReference type="SAM" id="Phobius"/>
    </source>
</evidence>
<dbReference type="PROSITE" id="PS51225">
    <property type="entry name" value="MARVEL"/>
    <property type="match status" value="1"/>
</dbReference>
<gene>
    <name evidence="9" type="primary">LOC115404973</name>
</gene>
<protein>
    <submittedName>
        <fullName evidence="9">Synaptogyrin-2-like</fullName>
    </submittedName>
</protein>
<evidence type="ECO:0000256" key="3">
    <source>
        <dbReference type="ARBA" id="ARBA00022692"/>
    </source>
</evidence>
<dbReference type="InterPro" id="IPR008253">
    <property type="entry name" value="Marvel"/>
</dbReference>
<dbReference type="InterPro" id="IPR016579">
    <property type="entry name" value="Synaptogyrin"/>
</dbReference>
<name>A0A672I415_SALFA</name>
<dbReference type="PANTHER" id="PTHR10838:SF19">
    <property type="entry name" value="SYNAPTOGYRIN-2 LIKE PROTEIN-RELATED"/>
    <property type="match status" value="1"/>
</dbReference>
<evidence type="ECO:0000256" key="2">
    <source>
        <dbReference type="ARBA" id="ARBA00010252"/>
    </source>
</evidence>
<feature type="transmembrane region" description="Helical" evidence="7">
    <location>
        <begin position="88"/>
        <end position="113"/>
    </location>
</feature>
<dbReference type="Pfam" id="PF01284">
    <property type="entry name" value="MARVEL"/>
    <property type="match status" value="1"/>
</dbReference>
<evidence type="ECO:0000313" key="10">
    <source>
        <dbReference type="Proteomes" id="UP000472267"/>
    </source>
</evidence>
<keyword evidence="3 6" id="KW-0812">Transmembrane</keyword>
<dbReference type="GeneID" id="115404973"/>
<feature type="transmembrane region" description="Helical" evidence="7">
    <location>
        <begin position="133"/>
        <end position="152"/>
    </location>
</feature>
<keyword evidence="4 7" id="KW-1133">Transmembrane helix</keyword>
<reference evidence="9" key="3">
    <citation type="submission" date="2025-09" db="UniProtKB">
        <authorList>
            <consortium name="Ensembl"/>
        </authorList>
    </citation>
    <scope>IDENTIFICATION</scope>
</reference>
<organism evidence="9 10">
    <name type="scientific">Salarias fasciatus</name>
    <name type="common">Jewelled blenny</name>
    <name type="synonym">Blennius fasciatus</name>
    <dbReference type="NCBI Taxonomy" id="181472"/>
    <lineage>
        <taxon>Eukaryota</taxon>
        <taxon>Metazoa</taxon>
        <taxon>Chordata</taxon>
        <taxon>Craniata</taxon>
        <taxon>Vertebrata</taxon>
        <taxon>Euteleostomi</taxon>
        <taxon>Actinopterygii</taxon>
        <taxon>Neopterygii</taxon>
        <taxon>Teleostei</taxon>
        <taxon>Neoteleostei</taxon>
        <taxon>Acanthomorphata</taxon>
        <taxon>Ovalentaria</taxon>
        <taxon>Blenniimorphae</taxon>
        <taxon>Blenniiformes</taxon>
        <taxon>Blennioidei</taxon>
        <taxon>Blenniidae</taxon>
        <taxon>Salariinae</taxon>
        <taxon>Salarias</taxon>
    </lineage>
</organism>
<dbReference type="RefSeq" id="XP_029970211.1">
    <property type="nucleotide sequence ID" value="XM_030114351.1"/>
</dbReference>
<reference evidence="9" key="1">
    <citation type="submission" date="2019-06" db="EMBL/GenBank/DDBJ databases">
        <authorList>
            <consortium name="Wellcome Sanger Institute Data Sharing"/>
        </authorList>
    </citation>
    <scope>NUCLEOTIDE SEQUENCE [LARGE SCALE GENOMIC DNA]</scope>
</reference>
<sequence>MQSGAHGFDPGSSIKHPQTVLRSLLWAFSVAVLTIGASSLVNVKCVFIQTCSLTMGVGILTFLGCVVVLLLDVFFLKISNAKVRKYIVTGNLIFTGFWTVLWFICFCFLLNLWENQFHYPRWYRRNDDEHHPVLGFSFFSILSWSVLFCFAYQHYREEVTDFNQEHIDKCRPCTITCVPQPGQTGEPQPPSDSQA</sequence>
<feature type="transmembrane region" description="Helical" evidence="7">
    <location>
        <begin position="20"/>
        <end position="41"/>
    </location>
</feature>
<dbReference type="GO" id="GO:0030672">
    <property type="term" value="C:synaptic vesicle membrane"/>
    <property type="evidence" value="ECO:0007669"/>
    <property type="project" value="TreeGrafter"/>
</dbReference>
<feature type="transmembrane region" description="Helical" evidence="7">
    <location>
        <begin position="53"/>
        <end position="76"/>
    </location>
</feature>
<dbReference type="InParanoid" id="A0A672I415"/>
<evidence type="ECO:0000256" key="4">
    <source>
        <dbReference type="ARBA" id="ARBA00022989"/>
    </source>
</evidence>
<keyword evidence="5 6" id="KW-0472">Membrane</keyword>
<dbReference type="GO" id="GO:0031594">
    <property type="term" value="C:neuromuscular junction"/>
    <property type="evidence" value="ECO:0007669"/>
    <property type="project" value="TreeGrafter"/>
</dbReference>
<dbReference type="AlphaFoldDB" id="A0A672I415"/>
<accession>A0A672I415</accession>
<feature type="domain" description="MARVEL" evidence="8">
    <location>
        <begin position="13"/>
        <end position="156"/>
    </location>
</feature>
<keyword evidence="10" id="KW-1185">Reference proteome</keyword>
<evidence type="ECO:0000313" key="9">
    <source>
        <dbReference type="Ensembl" id="ENSSFAP00005036358.1"/>
    </source>
</evidence>
<evidence type="ECO:0000256" key="1">
    <source>
        <dbReference type="ARBA" id="ARBA00004141"/>
    </source>
</evidence>
<comment type="subcellular location">
    <subcellularLocation>
        <location evidence="1">Membrane</location>
        <topology evidence="1">Multi-pass membrane protein</topology>
    </subcellularLocation>
</comment>
<comment type="similarity">
    <text evidence="2">Belongs to the synaptogyrin family.</text>
</comment>
<evidence type="ECO:0000256" key="6">
    <source>
        <dbReference type="PROSITE-ProRule" id="PRU00581"/>
    </source>
</evidence>
<dbReference type="Ensembl" id="ENSSFAT00005037716.1">
    <property type="protein sequence ID" value="ENSSFAP00005036358.1"/>
    <property type="gene ID" value="ENSSFAG00005018358.1"/>
</dbReference>
<dbReference type="Proteomes" id="UP000472267">
    <property type="component" value="Chromosome 18"/>
</dbReference>
<dbReference type="PANTHER" id="PTHR10838">
    <property type="entry name" value="SYNAPTOGYRIN"/>
    <property type="match status" value="1"/>
</dbReference>
<evidence type="ECO:0000256" key="5">
    <source>
        <dbReference type="ARBA" id="ARBA00023136"/>
    </source>
</evidence>